<organism evidence="2 3">
    <name type="scientific">Stylosanthes scabra</name>
    <dbReference type="NCBI Taxonomy" id="79078"/>
    <lineage>
        <taxon>Eukaryota</taxon>
        <taxon>Viridiplantae</taxon>
        <taxon>Streptophyta</taxon>
        <taxon>Embryophyta</taxon>
        <taxon>Tracheophyta</taxon>
        <taxon>Spermatophyta</taxon>
        <taxon>Magnoliopsida</taxon>
        <taxon>eudicotyledons</taxon>
        <taxon>Gunneridae</taxon>
        <taxon>Pentapetalae</taxon>
        <taxon>rosids</taxon>
        <taxon>fabids</taxon>
        <taxon>Fabales</taxon>
        <taxon>Fabaceae</taxon>
        <taxon>Papilionoideae</taxon>
        <taxon>50 kb inversion clade</taxon>
        <taxon>dalbergioids sensu lato</taxon>
        <taxon>Dalbergieae</taxon>
        <taxon>Pterocarpus clade</taxon>
        <taxon>Stylosanthes</taxon>
    </lineage>
</organism>
<feature type="compositionally biased region" description="Low complexity" evidence="1">
    <location>
        <begin position="86"/>
        <end position="127"/>
    </location>
</feature>
<dbReference type="Proteomes" id="UP001341840">
    <property type="component" value="Unassembled WGS sequence"/>
</dbReference>
<accession>A0ABU6SE02</accession>
<feature type="compositionally biased region" description="Low complexity" evidence="1">
    <location>
        <begin position="168"/>
        <end position="177"/>
    </location>
</feature>
<keyword evidence="3" id="KW-1185">Reference proteome</keyword>
<feature type="region of interest" description="Disordered" evidence="1">
    <location>
        <begin position="80"/>
        <end position="177"/>
    </location>
</feature>
<gene>
    <name evidence="2" type="ORF">PIB30_036834</name>
</gene>
<sequence>MSGYQKQCLVLVHRLKHIMRLCTGYTILDADCAKKDIQPPSIVDVGNPLADDMNNGDEGWGDRPTAVLLEASYTGPACGGRVVQMSNSNTNSNVESNPSVSTNSQTSSQNSLQVSTGGNNNGGNNRNGNGGNNSLRSRNVQPPFTPPSNVNQGVQFGTNPPFPASNETSRSVGSSTSGVSIQTVRNLIYESQLDLVNLLTQHLTSILNPMMADTNSKYEQLANRIERISQLVDEDDVNDHAKTHRNVRVVHRNENADRVLQEV</sequence>
<evidence type="ECO:0000313" key="2">
    <source>
        <dbReference type="EMBL" id="MED6134414.1"/>
    </source>
</evidence>
<name>A0ABU6SE02_9FABA</name>
<reference evidence="2 3" key="1">
    <citation type="journal article" date="2023" name="Plants (Basel)">
        <title>Bridging the Gap: Combining Genomics and Transcriptomics Approaches to Understand Stylosanthes scabra, an Orphan Legume from the Brazilian Caatinga.</title>
        <authorList>
            <person name="Ferreira-Neto J.R.C."/>
            <person name="da Silva M.D."/>
            <person name="Binneck E."/>
            <person name="de Melo N.F."/>
            <person name="da Silva R.H."/>
            <person name="de Melo A.L.T.M."/>
            <person name="Pandolfi V."/>
            <person name="Bustamante F.O."/>
            <person name="Brasileiro-Vidal A.C."/>
            <person name="Benko-Iseppon A.M."/>
        </authorList>
    </citation>
    <scope>NUCLEOTIDE SEQUENCE [LARGE SCALE GENOMIC DNA]</scope>
    <source>
        <tissue evidence="2">Leaves</tissue>
    </source>
</reference>
<evidence type="ECO:0000313" key="3">
    <source>
        <dbReference type="Proteomes" id="UP001341840"/>
    </source>
</evidence>
<comment type="caution">
    <text evidence="2">The sequence shown here is derived from an EMBL/GenBank/DDBJ whole genome shotgun (WGS) entry which is preliminary data.</text>
</comment>
<proteinExistence type="predicted"/>
<feature type="compositionally biased region" description="Polar residues" evidence="1">
    <location>
        <begin position="134"/>
        <end position="158"/>
    </location>
</feature>
<protein>
    <submittedName>
        <fullName evidence="2">Uncharacterized protein</fullName>
    </submittedName>
</protein>
<dbReference type="EMBL" id="JASCZI010060597">
    <property type="protein sequence ID" value="MED6134414.1"/>
    <property type="molecule type" value="Genomic_DNA"/>
</dbReference>
<evidence type="ECO:0000256" key="1">
    <source>
        <dbReference type="SAM" id="MobiDB-lite"/>
    </source>
</evidence>